<dbReference type="InterPro" id="IPR023485">
    <property type="entry name" value="Ptyr_pPase"/>
</dbReference>
<evidence type="ECO:0000313" key="3">
    <source>
        <dbReference type="EMBL" id="GIE93172.1"/>
    </source>
</evidence>
<proteinExistence type="predicted"/>
<comment type="caution">
    <text evidence="3">The sequence shown here is derived from an EMBL/GenBank/DDBJ whole genome shotgun (WGS) entry which is preliminary data.</text>
</comment>
<evidence type="ECO:0000313" key="4">
    <source>
        <dbReference type="Proteomes" id="UP000636960"/>
    </source>
</evidence>
<dbReference type="Proteomes" id="UP000636960">
    <property type="component" value="Unassembled WGS sequence"/>
</dbReference>
<dbReference type="SUPFAM" id="SSF52788">
    <property type="entry name" value="Phosphotyrosine protein phosphatases I"/>
    <property type="match status" value="1"/>
</dbReference>
<dbReference type="InterPro" id="IPR036196">
    <property type="entry name" value="Ptyr_pPase_sf"/>
</dbReference>
<keyword evidence="4" id="KW-1185">Reference proteome</keyword>
<dbReference type="EMBL" id="BOMV01000005">
    <property type="protein sequence ID" value="GIE93172.1"/>
    <property type="molecule type" value="Genomic_DNA"/>
</dbReference>
<accession>A0A919MZ01</accession>
<dbReference type="Pfam" id="PF01451">
    <property type="entry name" value="LMWPc"/>
    <property type="match status" value="1"/>
</dbReference>
<name>A0A919MZ01_9ACTN</name>
<dbReference type="AlphaFoldDB" id="A0A919MZ01"/>
<evidence type="ECO:0000259" key="2">
    <source>
        <dbReference type="SMART" id="SM00226"/>
    </source>
</evidence>
<organism evidence="3 4">
    <name type="scientific">Paractinoplanes rishiriensis</name>
    <dbReference type="NCBI Taxonomy" id="1050105"/>
    <lineage>
        <taxon>Bacteria</taxon>
        <taxon>Bacillati</taxon>
        <taxon>Actinomycetota</taxon>
        <taxon>Actinomycetes</taxon>
        <taxon>Micromonosporales</taxon>
        <taxon>Micromonosporaceae</taxon>
        <taxon>Paractinoplanes</taxon>
    </lineage>
</organism>
<dbReference type="EC" id="3.1.3.48" evidence="1"/>
<reference evidence="3" key="1">
    <citation type="submission" date="2021-01" db="EMBL/GenBank/DDBJ databases">
        <title>Whole genome shotgun sequence of Actinoplanes rishiriensis NBRC 108556.</title>
        <authorList>
            <person name="Komaki H."/>
            <person name="Tamura T."/>
        </authorList>
    </citation>
    <scope>NUCLEOTIDE SEQUENCE</scope>
    <source>
        <strain evidence="3">NBRC 108556</strain>
    </source>
</reference>
<protein>
    <recommendedName>
        <fullName evidence="1">protein-tyrosine-phosphatase</fullName>
        <ecNumber evidence="1">3.1.3.48</ecNumber>
    </recommendedName>
</protein>
<evidence type="ECO:0000256" key="1">
    <source>
        <dbReference type="ARBA" id="ARBA00013064"/>
    </source>
</evidence>
<feature type="domain" description="Phosphotyrosine protein phosphatase I" evidence="2">
    <location>
        <begin position="7"/>
        <end position="192"/>
    </location>
</feature>
<gene>
    <name evidence="3" type="ORF">Ari01nite_06370</name>
</gene>
<dbReference type="SMART" id="SM00226">
    <property type="entry name" value="LMWPc"/>
    <property type="match status" value="1"/>
</dbReference>
<dbReference type="Gene3D" id="3.40.50.2300">
    <property type="match status" value="1"/>
</dbReference>
<dbReference type="GO" id="GO:0004725">
    <property type="term" value="F:protein tyrosine phosphatase activity"/>
    <property type="evidence" value="ECO:0007669"/>
    <property type="project" value="UniProtKB-EC"/>
</dbReference>
<dbReference type="InterPro" id="IPR050438">
    <property type="entry name" value="LMW_PTPase"/>
</dbReference>
<sequence length="204" mass="22044">MNDHRPFSILHVCVGNICRSVLAERLTRLEVQKRLGRQAHLVQVSSAGTRARPNAPMHPHTAAALRALGATTDQSAARRLTPALITAADVILTATVTERDDVLSMMPAALNRTFTLREFARLSVHLPPPESSPLFQPRAVVSTVLGLRWRLAAGAYDGDDIADPRRTRAALQVCAGVIADAVRCSMSALFTAGDALRLEDQPRA</sequence>
<dbReference type="PANTHER" id="PTHR11717:SF7">
    <property type="entry name" value="LOW MOLECULAR WEIGHT PHOSPHOTYROSINE PROTEIN PHOSPHATASE"/>
    <property type="match status" value="1"/>
</dbReference>
<dbReference type="PANTHER" id="PTHR11717">
    <property type="entry name" value="LOW MOLECULAR WEIGHT PROTEIN TYROSINE PHOSPHATASE"/>
    <property type="match status" value="1"/>
</dbReference>